<dbReference type="Proteomes" id="UP001492380">
    <property type="component" value="Unassembled WGS sequence"/>
</dbReference>
<evidence type="ECO:0000313" key="4">
    <source>
        <dbReference type="Proteomes" id="UP001492380"/>
    </source>
</evidence>
<evidence type="ECO:0000313" key="3">
    <source>
        <dbReference type="EMBL" id="KAK8244314.1"/>
    </source>
</evidence>
<dbReference type="EMBL" id="JBBWRZ010000002">
    <property type="protein sequence ID" value="KAK8244314.1"/>
    <property type="molecule type" value="Genomic_DNA"/>
</dbReference>
<feature type="transmembrane region" description="Helical" evidence="2">
    <location>
        <begin position="171"/>
        <end position="195"/>
    </location>
</feature>
<keyword evidence="2" id="KW-0472">Membrane</keyword>
<organism evidence="3 4">
    <name type="scientific">Phyllosticta capitalensis</name>
    <dbReference type="NCBI Taxonomy" id="121624"/>
    <lineage>
        <taxon>Eukaryota</taxon>
        <taxon>Fungi</taxon>
        <taxon>Dikarya</taxon>
        <taxon>Ascomycota</taxon>
        <taxon>Pezizomycotina</taxon>
        <taxon>Dothideomycetes</taxon>
        <taxon>Dothideomycetes incertae sedis</taxon>
        <taxon>Botryosphaeriales</taxon>
        <taxon>Phyllostictaceae</taxon>
        <taxon>Phyllosticta</taxon>
    </lineage>
</organism>
<keyword evidence="2" id="KW-0812">Transmembrane</keyword>
<proteinExistence type="predicted"/>
<keyword evidence="2" id="KW-1133">Transmembrane helix</keyword>
<feature type="compositionally biased region" description="Basic and acidic residues" evidence="1">
    <location>
        <begin position="115"/>
        <end position="127"/>
    </location>
</feature>
<comment type="caution">
    <text evidence="3">The sequence shown here is derived from an EMBL/GenBank/DDBJ whole genome shotgun (WGS) entry which is preliminary data.</text>
</comment>
<reference evidence="3 4" key="1">
    <citation type="submission" date="2024-04" db="EMBL/GenBank/DDBJ databases">
        <title>Phyllosticta paracitricarpa is synonymous to the EU quarantine fungus P. citricarpa based on phylogenomic analyses.</title>
        <authorList>
            <consortium name="Lawrence Berkeley National Laboratory"/>
            <person name="Van Ingen-Buijs V.A."/>
            <person name="Van Westerhoven A.C."/>
            <person name="Haridas S."/>
            <person name="Skiadas P."/>
            <person name="Martin F."/>
            <person name="Groenewald J.Z."/>
            <person name="Crous P.W."/>
            <person name="Seidl M.F."/>
        </authorList>
    </citation>
    <scope>NUCLEOTIDE SEQUENCE [LARGE SCALE GENOMIC DNA]</scope>
    <source>
        <strain evidence="3 4">CBS 123374</strain>
    </source>
</reference>
<keyword evidence="4" id="KW-1185">Reference proteome</keyword>
<gene>
    <name evidence="3" type="ORF">HDK90DRAFT_152327</name>
</gene>
<name>A0ABR1Z170_9PEZI</name>
<protein>
    <submittedName>
        <fullName evidence="3">Uncharacterized protein</fullName>
    </submittedName>
</protein>
<feature type="region of interest" description="Disordered" evidence="1">
    <location>
        <begin position="115"/>
        <end position="138"/>
    </location>
</feature>
<accession>A0ABR1Z170</accession>
<evidence type="ECO:0000256" key="1">
    <source>
        <dbReference type="SAM" id="MobiDB-lite"/>
    </source>
</evidence>
<evidence type="ECO:0000256" key="2">
    <source>
        <dbReference type="SAM" id="Phobius"/>
    </source>
</evidence>
<sequence length="202" mass="22832">MHVHNCILLCCRCCCKSRRSEELKLYLHVYEGTLAFDGSITSPIHAGQKPSPKQQNASATSLLASTRCRLGLLCAHRHLLTKHLSIVGAESTHPCRRRRPRAGLSGTWMSEIRKNKNAEKRRNTDARHPRRRVGRRGGPGAREDKLFLPFFWVCVLGSVDSLSLFCSSVAFALSSLVCEWIFVLGSWFSGLVVAWRRMAWIR</sequence>
<feature type="transmembrane region" description="Helical" evidence="2">
    <location>
        <begin position="146"/>
        <end position="165"/>
    </location>
</feature>